<dbReference type="InterPro" id="IPR011990">
    <property type="entry name" value="TPR-like_helical_dom_sf"/>
</dbReference>
<dbReference type="SMART" id="SM00256">
    <property type="entry name" value="FBOX"/>
    <property type="match status" value="1"/>
</dbReference>
<dbReference type="Proteomes" id="UP000191004">
    <property type="component" value="Unassembled WGS sequence"/>
</dbReference>
<dbReference type="AlphaFoldDB" id="A0A1T3C7J4"/>
<dbReference type="SUPFAM" id="SSF81383">
    <property type="entry name" value="F-box domain"/>
    <property type="match status" value="1"/>
</dbReference>
<evidence type="ECO:0000313" key="3">
    <source>
        <dbReference type="EMBL" id="OPB37083.1"/>
    </source>
</evidence>
<dbReference type="InterPro" id="IPR036047">
    <property type="entry name" value="F-box-like_dom_sf"/>
</dbReference>
<dbReference type="OrthoDB" id="629492at2759"/>
<organism evidence="3 4">
    <name type="scientific">Trichoderma guizhouense</name>
    <dbReference type="NCBI Taxonomy" id="1491466"/>
    <lineage>
        <taxon>Eukaryota</taxon>
        <taxon>Fungi</taxon>
        <taxon>Dikarya</taxon>
        <taxon>Ascomycota</taxon>
        <taxon>Pezizomycotina</taxon>
        <taxon>Sordariomycetes</taxon>
        <taxon>Hypocreomycetidae</taxon>
        <taxon>Hypocreales</taxon>
        <taxon>Hypocreaceae</taxon>
        <taxon>Trichoderma</taxon>
    </lineage>
</organism>
<protein>
    <recommendedName>
        <fullName evidence="2">F-box domain-containing protein</fullName>
    </recommendedName>
</protein>
<evidence type="ECO:0000256" key="1">
    <source>
        <dbReference type="SAM" id="MobiDB-lite"/>
    </source>
</evidence>
<comment type="caution">
    <text evidence="3">The sequence shown here is derived from an EMBL/GenBank/DDBJ whole genome shotgun (WGS) entry which is preliminary data.</text>
</comment>
<dbReference type="Gene3D" id="1.20.1280.50">
    <property type="match status" value="1"/>
</dbReference>
<gene>
    <name evidence="3" type="ORF">A0O28_0039950</name>
</gene>
<evidence type="ECO:0000313" key="4">
    <source>
        <dbReference type="Proteomes" id="UP000191004"/>
    </source>
</evidence>
<dbReference type="InterPro" id="IPR001810">
    <property type="entry name" value="F-box_dom"/>
</dbReference>
<dbReference type="SUPFAM" id="SSF52047">
    <property type="entry name" value="RNI-like"/>
    <property type="match status" value="1"/>
</dbReference>
<name>A0A1T3C7J4_9HYPO</name>
<evidence type="ECO:0000259" key="2">
    <source>
        <dbReference type="PROSITE" id="PS50181"/>
    </source>
</evidence>
<dbReference type="Gene3D" id="3.80.10.10">
    <property type="entry name" value="Ribonuclease Inhibitor"/>
    <property type="match status" value="1"/>
</dbReference>
<dbReference type="Pfam" id="PF12937">
    <property type="entry name" value="F-box-like"/>
    <property type="match status" value="1"/>
</dbReference>
<dbReference type="PROSITE" id="PS50181">
    <property type="entry name" value="FBOX"/>
    <property type="match status" value="1"/>
</dbReference>
<dbReference type="EMBL" id="LVVK01000022">
    <property type="protein sequence ID" value="OPB37083.1"/>
    <property type="molecule type" value="Genomic_DNA"/>
</dbReference>
<proteinExistence type="predicted"/>
<feature type="region of interest" description="Disordered" evidence="1">
    <location>
        <begin position="48"/>
        <end position="74"/>
    </location>
</feature>
<keyword evidence="4" id="KW-1185">Reference proteome</keyword>
<sequence>MSPDGGVSMQEAISDGRAKYVAQRYKQALGSFTDAIKLCPCEIEKKKRKRSESTGQELDQDAQPDQEATSLPTLECGNPLHIQALNYRAGTFEKIPDLRRALADARRMMDVAPCSPEGYLRASKILRMEENPVDSLKVLTDGILIFLERGDFEVDDLRRLDKARNPLKPKFAKVDPLGDFLSLSWMSKAHLPTELIMDIFGRLELSTLCQCLRVSKSWKNALTAPASAQLWRSLLFTGASVPKKPISWDSLKKLLSYSSNNIRELVISDARKLILDRRKFNAFLSAGTRLERLEVINPGEEALDLMRPPNYLKYLNLEGFHRFYRPGSAGADPYRFFLLSIVRNIETLILSGLPRQWFGDMEVPLMPNLRHLRLSKGREQPWTLSVCALLKSTPQLEQLYLDSLLLDCRLPNGEEFDNSCVPNLKSVTIVDLKVLVLDRGHNNLWLQQGRSSALEAHRCVTALNGGKKLKALDIHYNWQYTNTEETANDIFSRMYQDPSYEYENLEFLRFSKLVLAPNLAERLFGSSIRSGKLSSFDICFPLPRYSEIIGQTSWEHILKYKWLEGAEAIRCLGIYDFSFKTYTKGLDHPLVQFLQTFPALEEVKLGSANSGPAEYLLTAQDVIKFVKLKRIEVADISGESFDRIRRLARQEGVSLTWEAQKPKWPRHFKDD</sequence>
<accession>A0A1T3C7J4</accession>
<reference evidence="3 4" key="1">
    <citation type="submission" date="2016-04" db="EMBL/GenBank/DDBJ databases">
        <title>Multiple horizontal gene transfer events from other fungi enriched the ability of the initially mycotrophic fungus Trichoderma (Ascomycota) to feed on dead plant biomass.</title>
        <authorList>
            <person name="Atanasova L."/>
            <person name="Chenthamara K."/>
            <person name="Zhang J."/>
            <person name="Grujic M."/>
            <person name="Henrissat B."/>
            <person name="Kuo A."/>
            <person name="Aertz A."/>
            <person name="Salamov A."/>
            <person name="Lipzen A."/>
            <person name="Labutti K."/>
            <person name="Barry K."/>
            <person name="Miao Y."/>
            <person name="Rahimi M.J."/>
            <person name="Shen Q."/>
            <person name="Grigoriev I.V."/>
            <person name="Kubicek C.P."/>
            <person name="Druzhinina I.S."/>
        </authorList>
    </citation>
    <scope>NUCLEOTIDE SEQUENCE [LARGE SCALE GENOMIC DNA]</scope>
    <source>
        <strain evidence="3 4">NJAU 4742</strain>
    </source>
</reference>
<dbReference type="Gene3D" id="1.25.40.10">
    <property type="entry name" value="Tetratricopeptide repeat domain"/>
    <property type="match status" value="1"/>
</dbReference>
<dbReference type="SUPFAM" id="SSF48452">
    <property type="entry name" value="TPR-like"/>
    <property type="match status" value="1"/>
</dbReference>
<feature type="domain" description="F-box" evidence="2">
    <location>
        <begin position="185"/>
        <end position="234"/>
    </location>
</feature>
<dbReference type="InterPro" id="IPR032675">
    <property type="entry name" value="LRR_dom_sf"/>
</dbReference>